<evidence type="ECO:0000313" key="2">
    <source>
        <dbReference type="EMBL" id="KKI51214.1"/>
    </source>
</evidence>
<sequence length="230" mass="26840">MAHARAYRIDILFVAPHGDFCTSARLARDALDLHDILADFRHLDFKQAFDERRMRTGHNNLRPLVCLFHLEHVYLDTVVDVILLRINRLAYGDNPLGASKLHIDIAALDPVDDRSQNLVFLFRILVVDNAAFRLPDTLHHHLFCGLRRNTSKITRRNFRLHHVSGLIFFVDFTGLLYRDFRFLIFDFIHNVFDRKHFDLAGIAVNLHACVLIRAKVSLVGRNKRRFDCFE</sequence>
<gene>
    <name evidence="2" type="ORF">CHK_1261</name>
</gene>
<proteinExistence type="predicted"/>
<feature type="transmembrane region" description="Helical" evidence="1">
    <location>
        <begin position="197"/>
        <end position="216"/>
    </location>
</feature>
<keyword evidence="1" id="KW-0472">Membrane</keyword>
<evidence type="ECO:0000313" key="3">
    <source>
        <dbReference type="Proteomes" id="UP000034076"/>
    </source>
</evidence>
<dbReference type="AlphaFoldDB" id="A0A0M2NFA7"/>
<keyword evidence="1" id="KW-0812">Transmembrane</keyword>
<evidence type="ECO:0000256" key="1">
    <source>
        <dbReference type="SAM" id="Phobius"/>
    </source>
</evidence>
<dbReference type="Proteomes" id="UP000034076">
    <property type="component" value="Unassembled WGS sequence"/>
</dbReference>
<keyword evidence="1" id="KW-1133">Transmembrane helix</keyword>
<organism evidence="2 3">
    <name type="scientific">Christensenella hongkongensis</name>
    <dbReference type="NCBI Taxonomy" id="270498"/>
    <lineage>
        <taxon>Bacteria</taxon>
        <taxon>Bacillati</taxon>
        <taxon>Bacillota</taxon>
        <taxon>Clostridia</taxon>
        <taxon>Christensenellales</taxon>
        <taxon>Christensenellaceae</taxon>
        <taxon>Christensenella</taxon>
    </lineage>
</organism>
<name>A0A0M2NFA7_9FIRM</name>
<feature type="transmembrane region" description="Helical" evidence="1">
    <location>
        <begin position="158"/>
        <end position="177"/>
    </location>
</feature>
<comment type="caution">
    <text evidence="2">The sequence shown here is derived from an EMBL/GenBank/DDBJ whole genome shotgun (WGS) entry which is preliminary data.</text>
</comment>
<keyword evidence="3" id="KW-1185">Reference proteome</keyword>
<dbReference type="EMBL" id="LAYJ01000087">
    <property type="protein sequence ID" value="KKI51214.1"/>
    <property type="molecule type" value="Genomic_DNA"/>
</dbReference>
<reference evidence="2 3" key="1">
    <citation type="submission" date="2015-04" db="EMBL/GenBank/DDBJ databases">
        <title>Draft genome sequence of bacteremic isolate Catabacter hongkongensis type strain HKU16T.</title>
        <authorList>
            <person name="Lau S.K."/>
            <person name="Teng J.L."/>
            <person name="Huang Y."/>
            <person name="Curreem S.O."/>
            <person name="Tsui S.K."/>
            <person name="Woo P.C."/>
        </authorList>
    </citation>
    <scope>NUCLEOTIDE SEQUENCE [LARGE SCALE GENOMIC DNA]</scope>
    <source>
        <strain evidence="2 3">HKU16</strain>
    </source>
</reference>
<accession>A0A0M2NFA7</accession>
<protein>
    <submittedName>
        <fullName evidence="2">Uncharacterized protein</fullName>
    </submittedName>
</protein>